<sequence>MAEIKTREKSKGIKALVAAIAAGGWVALIVIVIICLIAAVVACFGIFFSSEDTGSDKPMRTVVQEINQEYQAQLDDIKGSVVYDTLEMSGSRAVWPEVLSVYAVKVTSDPDNPQEVATVTPEKEQILRDIFWAMNTISHSTTTESVTTIIESDDGHGNILEETVTETKTTLHIVVSHKTATEMAAEYGFGERQLEHLDALLEEGTSGMWAAVLYGVYGADDQIVQVALTQVGNVGGEPYWSWYGFGSRVEWCACFVSWCADQCGYIDTGVIPKFTGCVNGVQWFRDRGQWADNAIEPAPGMIIFFDWDNKGHSGPQDGQSDHVGIVWKVEDGIIYTVEGNSGDSCRVNQYPVGYYEILGYGVVAY</sequence>
<keyword evidence="1" id="KW-0812">Transmembrane</keyword>
<evidence type="ECO:0000259" key="2">
    <source>
        <dbReference type="Pfam" id="PF05257"/>
    </source>
</evidence>
<dbReference type="InterPro" id="IPR007921">
    <property type="entry name" value="CHAP_dom"/>
</dbReference>
<evidence type="ECO:0000256" key="1">
    <source>
        <dbReference type="SAM" id="Phobius"/>
    </source>
</evidence>
<gene>
    <name evidence="3" type="ORF">LKD37_08075</name>
</gene>
<evidence type="ECO:0000313" key="3">
    <source>
        <dbReference type="EMBL" id="MCC2129469.1"/>
    </source>
</evidence>
<keyword evidence="1" id="KW-1133">Transmembrane helix</keyword>
<keyword evidence="4" id="KW-1185">Reference proteome</keyword>
<protein>
    <submittedName>
        <fullName evidence="3">CHAP domain-containing protein</fullName>
    </submittedName>
</protein>
<evidence type="ECO:0000313" key="4">
    <source>
        <dbReference type="Proteomes" id="UP001199319"/>
    </source>
</evidence>
<dbReference type="EMBL" id="JAJEPW010000020">
    <property type="protein sequence ID" value="MCC2129469.1"/>
    <property type="molecule type" value="Genomic_DNA"/>
</dbReference>
<feature type="transmembrane region" description="Helical" evidence="1">
    <location>
        <begin position="15"/>
        <end position="48"/>
    </location>
</feature>
<dbReference type="Proteomes" id="UP001199319">
    <property type="component" value="Unassembled WGS sequence"/>
</dbReference>
<comment type="caution">
    <text evidence="3">The sequence shown here is derived from an EMBL/GenBank/DDBJ whole genome shotgun (WGS) entry which is preliminary data.</text>
</comment>
<dbReference type="AlphaFoldDB" id="A0AAE3DFN8"/>
<proteinExistence type="predicted"/>
<accession>A0AAE3DFN8</accession>
<feature type="domain" description="Peptidase C51" evidence="2">
    <location>
        <begin position="247"/>
        <end position="340"/>
    </location>
</feature>
<reference evidence="3" key="1">
    <citation type="submission" date="2021-10" db="EMBL/GenBank/DDBJ databases">
        <title>Anaerobic single-cell dispensing facilitates the cultivation of human gut bacteria.</title>
        <authorList>
            <person name="Afrizal A."/>
        </authorList>
    </citation>
    <scope>NUCLEOTIDE SEQUENCE</scope>
    <source>
        <strain evidence="3">CLA-AA-H272</strain>
    </source>
</reference>
<organism evidence="3 4">
    <name type="scientific">Brotocaccenecus cirricatena</name>
    <dbReference type="NCBI Taxonomy" id="3064195"/>
    <lineage>
        <taxon>Bacteria</taxon>
        <taxon>Bacillati</taxon>
        <taxon>Bacillota</taxon>
        <taxon>Clostridia</taxon>
        <taxon>Eubacteriales</taxon>
        <taxon>Oscillospiraceae</taxon>
        <taxon>Brotocaccenecus</taxon>
    </lineage>
</organism>
<name>A0AAE3DFN8_9FIRM</name>
<dbReference type="Pfam" id="PF05257">
    <property type="entry name" value="CHAP"/>
    <property type="match status" value="1"/>
</dbReference>
<keyword evidence="1" id="KW-0472">Membrane</keyword>